<dbReference type="SUPFAM" id="SSF63748">
    <property type="entry name" value="Tudor/PWWP/MBT"/>
    <property type="match status" value="1"/>
</dbReference>
<evidence type="ECO:0000259" key="2">
    <source>
        <dbReference type="PROSITE" id="PS50812"/>
    </source>
</evidence>
<comment type="caution">
    <text evidence="3">The sequence shown here is derived from an EMBL/GenBank/DDBJ whole genome shotgun (WGS) entry which is preliminary data.</text>
</comment>
<sequence>SPPEKEGRFSVSDLVWGKVRSHPWWPGQIFDPADASDDAVKYYKKDSFLVAYFGDQTFAWNDSSVLKPFRSCFAEMLKQSNSDAFRNAVSCALEEVSRRVAFGLSCSCTSSRDGHSKIRTQVVKNSGIREDSSRRSSGSDKSSRASHFEPAELVRYLRGLAPRSSYGADQLDLAIARAQLSAYSLFKGDRP</sequence>
<dbReference type="OrthoDB" id="62853at2759"/>
<dbReference type="Proteomes" id="UP000015453">
    <property type="component" value="Unassembled WGS sequence"/>
</dbReference>
<evidence type="ECO:0000313" key="4">
    <source>
        <dbReference type="Proteomes" id="UP000015453"/>
    </source>
</evidence>
<dbReference type="CDD" id="cd05162">
    <property type="entry name" value="PWWP"/>
    <property type="match status" value="1"/>
</dbReference>
<feature type="domain" description="PWWP" evidence="2">
    <location>
        <begin position="11"/>
        <end position="60"/>
    </location>
</feature>
<dbReference type="Gene3D" id="2.30.30.140">
    <property type="match status" value="1"/>
</dbReference>
<dbReference type="EMBL" id="AUSU01001333">
    <property type="protein sequence ID" value="EPS71254.1"/>
    <property type="molecule type" value="Genomic_DNA"/>
</dbReference>
<feature type="compositionally biased region" description="Basic and acidic residues" evidence="1">
    <location>
        <begin position="127"/>
        <end position="147"/>
    </location>
</feature>
<feature type="region of interest" description="Disordered" evidence="1">
    <location>
        <begin position="119"/>
        <end position="147"/>
    </location>
</feature>
<dbReference type="InterPro" id="IPR053063">
    <property type="entry name" value="PWWP_domain_containing_PDP"/>
</dbReference>
<protein>
    <recommendedName>
        <fullName evidence="2">PWWP domain-containing protein</fullName>
    </recommendedName>
</protein>
<feature type="non-terminal residue" evidence="3">
    <location>
        <position position="1"/>
    </location>
</feature>
<keyword evidence="4" id="KW-1185">Reference proteome</keyword>
<dbReference type="PANTHER" id="PTHR42851:SF4">
    <property type="entry name" value="PWWP DOMAIN-CONTAINING PROTEIN"/>
    <property type="match status" value="1"/>
</dbReference>
<dbReference type="AlphaFoldDB" id="S8CV57"/>
<feature type="non-terminal residue" evidence="3">
    <location>
        <position position="191"/>
    </location>
</feature>
<reference evidence="3 4" key="1">
    <citation type="journal article" date="2013" name="BMC Genomics">
        <title>The miniature genome of a carnivorous plant Genlisea aurea contains a low number of genes and short non-coding sequences.</title>
        <authorList>
            <person name="Leushkin E.V."/>
            <person name="Sutormin R.A."/>
            <person name="Nabieva E.R."/>
            <person name="Penin A.A."/>
            <person name="Kondrashov A.S."/>
            <person name="Logacheva M.D."/>
        </authorList>
    </citation>
    <scope>NUCLEOTIDE SEQUENCE [LARGE SCALE GENOMIC DNA]</scope>
</reference>
<organism evidence="3 4">
    <name type="scientific">Genlisea aurea</name>
    <dbReference type="NCBI Taxonomy" id="192259"/>
    <lineage>
        <taxon>Eukaryota</taxon>
        <taxon>Viridiplantae</taxon>
        <taxon>Streptophyta</taxon>
        <taxon>Embryophyta</taxon>
        <taxon>Tracheophyta</taxon>
        <taxon>Spermatophyta</taxon>
        <taxon>Magnoliopsida</taxon>
        <taxon>eudicotyledons</taxon>
        <taxon>Gunneridae</taxon>
        <taxon>Pentapetalae</taxon>
        <taxon>asterids</taxon>
        <taxon>lamiids</taxon>
        <taxon>Lamiales</taxon>
        <taxon>Lentibulariaceae</taxon>
        <taxon>Genlisea</taxon>
    </lineage>
</organism>
<accession>S8CV57</accession>
<dbReference type="Pfam" id="PF00855">
    <property type="entry name" value="PWWP"/>
    <property type="match status" value="1"/>
</dbReference>
<evidence type="ECO:0000313" key="3">
    <source>
        <dbReference type="EMBL" id="EPS71254.1"/>
    </source>
</evidence>
<gene>
    <name evidence="3" type="ORF">M569_03508</name>
</gene>
<proteinExistence type="predicted"/>
<evidence type="ECO:0000256" key="1">
    <source>
        <dbReference type="SAM" id="MobiDB-lite"/>
    </source>
</evidence>
<dbReference type="PROSITE" id="PS50812">
    <property type="entry name" value="PWWP"/>
    <property type="match status" value="1"/>
</dbReference>
<dbReference type="InterPro" id="IPR000313">
    <property type="entry name" value="PWWP_dom"/>
</dbReference>
<dbReference type="SMART" id="SM00293">
    <property type="entry name" value="PWWP"/>
    <property type="match status" value="1"/>
</dbReference>
<name>S8CV57_9LAMI</name>
<dbReference type="PANTHER" id="PTHR42851">
    <property type="entry name" value="ALDOLASE-RELATED"/>
    <property type="match status" value="1"/>
</dbReference>